<dbReference type="InterPro" id="IPR055795">
    <property type="entry name" value="DUF7371"/>
</dbReference>
<organism evidence="2 3">
    <name type="scientific">Lophium mytilinum</name>
    <dbReference type="NCBI Taxonomy" id="390894"/>
    <lineage>
        <taxon>Eukaryota</taxon>
        <taxon>Fungi</taxon>
        <taxon>Dikarya</taxon>
        <taxon>Ascomycota</taxon>
        <taxon>Pezizomycotina</taxon>
        <taxon>Dothideomycetes</taxon>
        <taxon>Pleosporomycetidae</taxon>
        <taxon>Mytilinidiales</taxon>
        <taxon>Mytilinidiaceae</taxon>
        <taxon>Lophium</taxon>
    </lineage>
</organism>
<name>A0A6A6QSH4_9PEZI</name>
<gene>
    <name evidence="2" type="ORF">BU16DRAFT_617936</name>
</gene>
<dbReference type="Proteomes" id="UP000799750">
    <property type="component" value="Unassembled WGS sequence"/>
</dbReference>
<feature type="domain" description="DUF7371" evidence="1">
    <location>
        <begin position="76"/>
        <end position="275"/>
    </location>
</feature>
<evidence type="ECO:0000313" key="3">
    <source>
        <dbReference type="Proteomes" id="UP000799750"/>
    </source>
</evidence>
<keyword evidence="3" id="KW-1185">Reference proteome</keyword>
<proteinExistence type="predicted"/>
<evidence type="ECO:0000259" key="1">
    <source>
        <dbReference type="Pfam" id="PF24086"/>
    </source>
</evidence>
<protein>
    <recommendedName>
        <fullName evidence="1">DUF7371 domain-containing protein</fullName>
    </recommendedName>
</protein>
<reference evidence="2" key="1">
    <citation type="journal article" date="2020" name="Stud. Mycol.">
        <title>101 Dothideomycetes genomes: a test case for predicting lifestyles and emergence of pathogens.</title>
        <authorList>
            <person name="Haridas S."/>
            <person name="Albert R."/>
            <person name="Binder M."/>
            <person name="Bloem J."/>
            <person name="Labutti K."/>
            <person name="Salamov A."/>
            <person name="Andreopoulos B."/>
            <person name="Baker S."/>
            <person name="Barry K."/>
            <person name="Bills G."/>
            <person name="Bluhm B."/>
            <person name="Cannon C."/>
            <person name="Castanera R."/>
            <person name="Culley D."/>
            <person name="Daum C."/>
            <person name="Ezra D."/>
            <person name="Gonzalez J."/>
            <person name="Henrissat B."/>
            <person name="Kuo A."/>
            <person name="Liang C."/>
            <person name="Lipzen A."/>
            <person name="Lutzoni F."/>
            <person name="Magnuson J."/>
            <person name="Mondo S."/>
            <person name="Nolan M."/>
            <person name="Ohm R."/>
            <person name="Pangilinan J."/>
            <person name="Park H.-J."/>
            <person name="Ramirez L."/>
            <person name="Alfaro M."/>
            <person name="Sun H."/>
            <person name="Tritt A."/>
            <person name="Yoshinaga Y."/>
            <person name="Zwiers L.-H."/>
            <person name="Turgeon B."/>
            <person name="Goodwin S."/>
            <person name="Spatafora J."/>
            <person name="Crous P."/>
            <person name="Grigoriev I."/>
        </authorList>
    </citation>
    <scope>NUCLEOTIDE SEQUENCE</scope>
    <source>
        <strain evidence="2">CBS 269.34</strain>
    </source>
</reference>
<evidence type="ECO:0000313" key="2">
    <source>
        <dbReference type="EMBL" id="KAF2495062.1"/>
    </source>
</evidence>
<accession>A0A6A6QSH4</accession>
<dbReference type="OrthoDB" id="5385013at2759"/>
<sequence length="280" mass="30144">MSWVFFSSSGILSTPSAVVSVGLSRSSDLVTVYPIPTTLGRSSSGSDTPTLVGSTTETPLSVTSTAILPAATRCGEYGNFTMTWDDIPGFVPVENNTFLAPPVVNAYHHLFSASGYAYVPPGYEPYPPASAPNVAMFFPVTGLEPDLPFVDTVRPGEIGAGPRASVNSYWFHAYSAFFGCDNPSPLDCTMRISGFQYDSGAEQEVLVTRQNATIPACFGFRDCTLTQVNFSNGFRNLSGIQFEAFLLDDILPMVFMVDSLAMGWYNNSCSSGIIRMGSRK</sequence>
<dbReference type="EMBL" id="MU004189">
    <property type="protein sequence ID" value="KAF2495062.1"/>
    <property type="molecule type" value="Genomic_DNA"/>
</dbReference>
<dbReference type="AlphaFoldDB" id="A0A6A6QSH4"/>
<dbReference type="Pfam" id="PF24086">
    <property type="entry name" value="DUF7371"/>
    <property type="match status" value="1"/>
</dbReference>